<dbReference type="Proteomes" id="UP000681722">
    <property type="component" value="Unassembled WGS sequence"/>
</dbReference>
<comment type="subcellular location">
    <subcellularLocation>
        <location evidence="1 6">Membrane</location>
        <topology evidence="1 6">Multi-pass membrane protein</topology>
    </subcellularLocation>
</comment>
<dbReference type="InterPro" id="IPR005821">
    <property type="entry name" value="Ion_trans_dom"/>
</dbReference>
<feature type="transmembrane region" description="Helical" evidence="8">
    <location>
        <begin position="895"/>
        <end position="913"/>
    </location>
</feature>
<feature type="transmembrane region" description="Helical" evidence="8">
    <location>
        <begin position="862"/>
        <end position="883"/>
    </location>
</feature>
<dbReference type="Gene3D" id="1.10.238.10">
    <property type="entry name" value="EF-hand"/>
    <property type="match status" value="1"/>
</dbReference>
<evidence type="ECO:0000256" key="8">
    <source>
        <dbReference type="SAM" id="Phobius"/>
    </source>
</evidence>
<keyword evidence="12" id="KW-1185">Reference proteome</keyword>
<dbReference type="PRINTS" id="PR00167">
    <property type="entry name" value="CACHANNEL"/>
</dbReference>
<dbReference type="EMBL" id="CAJNOQ010002014">
    <property type="protein sequence ID" value="CAF0933275.1"/>
    <property type="molecule type" value="Genomic_DNA"/>
</dbReference>
<feature type="transmembrane region" description="Helical" evidence="8">
    <location>
        <begin position="956"/>
        <end position="978"/>
    </location>
</feature>
<dbReference type="InterPro" id="IPR002077">
    <property type="entry name" value="VDCCAlpha1"/>
</dbReference>
<dbReference type="PANTHER" id="PTHR46141">
    <property type="entry name" value="SODIUM LEAK CHANNEL NON-SELECTIVE PROTEIN"/>
    <property type="match status" value="1"/>
</dbReference>
<feature type="transmembrane region" description="Helical" evidence="8">
    <location>
        <begin position="820"/>
        <end position="842"/>
    </location>
</feature>
<feature type="compositionally biased region" description="Polar residues" evidence="7">
    <location>
        <begin position="1575"/>
        <end position="1585"/>
    </location>
</feature>
<feature type="transmembrane region" description="Helical" evidence="8">
    <location>
        <begin position="415"/>
        <end position="437"/>
    </location>
</feature>
<dbReference type="GO" id="GO:0032230">
    <property type="term" value="P:positive regulation of synaptic transmission, GABAergic"/>
    <property type="evidence" value="ECO:0007669"/>
    <property type="project" value="TreeGrafter"/>
</dbReference>
<evidence type="ECO:0000256" key="3">
    <source>
        <dbReference type="ARBA" id="ARBA00022989"/>
    </source>
</evidence>
<keyword evidence="2 8" id="KW-0812">Transmembrane</keyword>
<dbReference type="InterPro" id="IPR028823">
    <property type="entry name" value="NALCN"/>
</dbReference>
<feature type="transmembrane region" description="Helical" evidence="8">
    <location>
        <begin position="1164"/>
        <end position="1193"/>
    </location>
</feature>
<keyword evidence="6" id="KW-0851">Voltage-gated channel</keyword>
<dbReference type="Gene3D" id="1.20.120.350">
    <property type="entry name" value="Voltage-gated potassium channels. Chain C"/>
    <property type="match status" value="3"/>
</dbReference>
<feature type="transmembrane region" description="Helical" evidence="8">
    <location>
        <begin position="1200"/>
        <end position="1219"/>
    </location>
</feature>
<evidence type="ECO:0000256" key="4">
    <source>
        <dbReference type="ARBA" id="ARBA00023136"/>
    </source>
</evidence>
<sequence>MAASAAGAALSSVLNMMRKQSFRSDFIPLMDYTQEDIPGRNLEWMNKPIVKYIFRLTGLLSFISVCMNTPKTFEYVRSLQYVTFVIDIVCAIILTIEMAAKMKTRGILSGDAPYFRDRWNQFDAVMVLCVYCSVILQIFELTKLIGSYTYFTIIRSPRPFILVKVLKTFLKFELPKKNVTKADLMIPDTYCSPTKDGFHCPQGFICEKIDIPRNQRGYNGFDELATSFFTVYEAASQEGWVFLMYRAIDSLPSWRAFFYFITMIFFLAWLVKNVFIAVIIETFAEIRVQFQQMWGSRGAPADVEATKVLHKADDSSLKLVNINENKKMGIAPVFFQKIAQSSIFTTTVMIVILANTIFTATIKHTHDKSIDEKNKDLYYKIEALFTLFFNLEALFKMFSLGFKNYIRRSTFKFEFLLAVGTTLHLLFYRSVLTYFQVLRVARLLKSSPLLEDFINKIFGPGRKLGSLILFTMCLLLITSSISMQLFCFMTKLRQFETFPEALMSMFQVLTQKGWVDIMHYTMVASIWWMAPACAGYFIIYHVVVSLIVLSLFVAVILDNLELEEDVKMIRQLKTREASTETQQKLPWRLRIFERFPDHPQMVQFSRLPHEFEVPKIRDSFMKQFLNQDDIYTLPIELTLNIYSKKHAVRTIHLPEHRPTGESMKRTAVSNIVSNQRLLSGDQSQVHLASMNDNKISVFVQQNKIRLDRRNSMRRSGYRPKPVLVVRENGDVAGFQGRLQDDYDIKVFQYRKQQAELKRNQQEEDLRENHPYFDTPLFTIARESNFRKFCQLVVEARYKISTKDPITGQESKSRYKQLHKFLGLVTYIDWIMIIVTIISTVSMSFETPPNRVFDQPLLQVAEYTFVICMSVELTLKIFAHGLFFTPRALIHDFGGLVDVLIFLVSLIFLCWLPRHVPPNSPAQMFMLLRSTRPLRIFILVPDMRKVVYEVCRGVKEILLVSILLVVLMFIFAIYGVQIIGGRLARCNDRERYEDQPGCNGTFMRQLYVSKMNLGGTIPMMRVPRVWANPHNFNFDNIGSAMLALFEVLSLEGWLEIRDIIVNRMGSQHAIFVHVFVFIGTLIGLTLFVGVVIANYSENKGTALLTVDQRRWMDLKGRIKLVQPMRTPPRPENSTFRSYVFGITQHKAFKKASAVLWKVEDKITRISALIASLFTFLFLVEAFMKCVALGVVGYWQSRRNRFDLLVTILGLVWILLNFVSFGKQDIATLKMLMLTIIVSFFKSFFIISGMFLLMLVYAFAGVILFGCVKFGPELGRHANFKNVPNAIVLLMRIVTGEDWNKIMHDCMVVPPRCTRGSNYWESDCGNFTASILYFCSFYIIITYIVLNLLVAIIMENFSLFYSNEEDALLSYNDIRHFQTVWNMVDVSRKGVIPARRVKFLLRLLKGRLEVDTEKLYKHMCYEIEKLNNGADVTFHDVLNMLAYHSVEIRKSLQFEELLAREELEYLIEEEVAKLTIRNWLNKCLKRIKAKDQSNVIKNLQRSNELAFFREAQASSDSQKKLDDEKRTKDEKHRETTRRKLERCTTLPTPTSESTNYRPQTNVSNDTSVRSDQKSSKRLPTNYSTTSDEPYPWRSWIATNTVAKKDVEVETWWASQF</sequence>
<keyword evidence="6" id="KW-0107">Calcium channel</keyword>
<feature type="transmembrane region" description="Helical" evidence="8">
    <location>
        <begin position="343"/>
        <end position="362"/>
    </location>
</feature>
<protein>
    <recommendedName>
        <fullName evidence="9">Ion transport domain-containing protein</fullName>
    </recommendedName>
</protein>
<feature type="domain" description="Ion transport" evidence="9">
    <location>
        <begin position="342"/>
        <end position="563"/>
    </location>
</feature>
<feature type="domain" description="Ion transport" evidence="9">
    <location>
        <begin position="1160"/>
        <end position="1362"/>
    </location>
</feature>
<keyword evidence="4 8" id="KW-0472">Membrane</keyword>
<feature type="domain" description="Ion transport" evidence="9">
    <location>
        <begin position="49"/>
        <end position="169"/>
    </location>
</feature>
<keyword evidence="5 6" id="KW-0106">Calcium</keyword>
<evidence type="ECO:0000256" key="5">
    <source>
        <dbReference type="PIRSR" id="PIRSR602077-1"/>
    </source>
</evidence>
<feature type="region of interest" description="Disordered" evidence="7">
    <location>
        <begin position="1514"/>
        <end position="1586"/>
    </location>
</feature>
<evidence type="ECO:0000256" key="2">
    <source>
        <dbReference type="ARBA" id="ARBA00022692"/>
    </source>
</evidence>
<feature type="transmembrane region" description="Helical" evidence="8">
    <location>
        <begin position="79"/>
        <end position="100"/>
    </location>
</feature>
<dbReference type="GO" id="GO:0005245">
    <property type="term" value="F:voltage-gated calcium channel activity"/>
    <property type="evidence" value="ECO:0007669"/>
    <property type="project" value="InterPro"/>
</dbReference>
<keyword evidence="6" id="KW-0407">Ion channel</keyword>
<proteinExistence type="inferred from homology"/>
<dbReference type="FunFam" id="1.10.287.70:FF:000061">
    <property type="entry name" value="Sodium leak channel non-selective protein"/>
    <property type="match status" value="1"/>
</dbReference>
<feature type="transmembrane region" description="Helical" evidence="8">
    <location>
        <begin position="377"/>
        <end position="395"/>
    </location>
</feature>
<evidence type="ECO:0000313" key="12">
    <source>
        <dbReference type="Proteomes" id="UP000663829"/>
    </source>
</evidence>
<comment type="caution">
    <text evidence="10">The sequence shown here is derived from an EMBL/GenBank/DDBJ whole genome shotgun (WGS) entry which is preliminary data.</text>
</comment>
<feature type="transmembrane region" description="Helical" evidence="8">
    <location>
        <begin position="1329"/>
        <end position="1351"/>
    </location>
</feature>
<dbReference type="GO" id="GO:0005891">
    <property type="term" value="C:voltage-gated calcium channel complex"/>
    <property type="evidence" value="ECO:0007669"/>
    <property type="project" value="InterPro"/>
</dbReference>
<evidence type="ECO:0000259" key="9">
    <source>
        <dbReference type="Pfam" id="PF00520"/>
    </source>
</evidence>
<feature type="binding site" evidence="5">
    <location>
        <position position="1050"/>
    </location>
    <ligand>
        <name>Ca(2+)</name>
        <dbReference type="ChEBI" id="CHEBI:29108"/>
    </ligand>
</feature>
<evidence type="ECO:0000256" key="6">
    <source>
        <dbReference type="RuleBase" id="RU003808"/>
    </source>
</evidence>
<dbReference type="PANTHER" id="PTHR46141:SF1">
    <property type="entry name" value="SODIUM LEAK CHANNEL NALCN"/>
    <property type="match status" value="1"/>
</dbReference>
<name>A0A814C077_9BILA</name>
<keyword evidence="6" id="KW-0109">Calcium transport</keyword>
<evidence type="ECO:0000256" key="1">
    <source>
        <dbReference type="ARBA" id="ARBA00004141"/>
    </source>
</evidence>
<feature type="transmembrane region" description="Helical" evidence="8">
    <location>
        <begin position="536"/>
        <end position="560"/>
    </location>
</feature>
<feature type="domain" description="Ion transport" evidence="9">
    <location>
        <begin position="826"/>
        <end position="1098"/>
    </location>
</feature>
<feature type="transmembrane region" description="Helical" evidence="8">
    <location>
        <begin position="121"/>
        <end position="139"/>
    </location>
</feature>
<dbReference type="EMBL" id="CAJOBC010002014">
    <property type="protein sequence ID" value="CAF3710920.1"/>
    <property type="molecule type" value="Genomic_DNA"/>
</dbReference>
<feature type="compositionally biased region" description="Polar residues" evidence="7">
    <location>
        <begin position="1543"/>
        <end position="1565"/>
    </location>
</feature>
<feature type="transmembrane region" description="Helical" evidence="8">
    <location>
        <begin position="1250"/>
        <end position="1269"/>
    </location>
</feature>
<evidence type="ECO:0000313" key="10">
    <source>
        <dbReference type="EMBL" id="CAF0933275.1"/>
    </source>
</evidence>
<dbReference type="OrthoDB" id="10069766at2759"/>
<feature type="transmembrane region" description="Helical" evidence="8">
    <location>
        <begin position="467"/>
        <end position="492"/>
    </location>
</feature>
<dbReference type="InterPro" id="IPR027359">
    <property type="entry name" value="Volt_channel_dom_sf"/>
</dbReference>
<keyword evidence="6" id="KW-0406">Ion transport</keyword>
<gene>
    <name evidence="10" type="ORF">GPM918_LOCUS10302</name>
    <name evidence="11" type="ORF">SRO942_LOCUS10303</name>
</gene>
<keyword evidence="5" id="KW-0479">Metal-binding</keyword>
<dbReference type="Proteomes" id="UP000663829">
    <property type="component" value="Unassembled WGS sequence"/>
</dbReference>
<feature type="transmembrane region" description="Helical" evidence="8">
    <location>
        <begin position="256"/>
        <end position="280"/>
    </location>
</feature>
<dbReference type="GO" id="GO:0032224">
    <property type="term" value="P:positive regulation of synaptic transmission, cholinergic"/>
    <property type="evidence" value="ECO:0007669"/>
    <property type="project" value="TreeGrafter"/>
</dbReference>
<feature type="compositionally biased region" description="Basic and acidic residues" evidence="7">
    <location>
        <begin position="1515"/>
        <end position="1540"/>
    </location>
</feature>
<dbReference type="GO" id="GO:0046872">
    <property type="term" value="F:metal ion binding"/>
    <property type="evidence" value="ECO:0007669"/>
    <property type="project" value="UniProtKB-KW"/>
</dbReference>
<reference evidence="10" key="1">
    <citation type="submission" date="2021-02" db="EMBL/GenBank/DDBJ databases">
        <authorList>
            <person name="Nowell W R."/>
        </authorList>
    </citation>
    <scope>NUCLEOTIDE SEQUENCE</scope>
</reference>
<feature type="transmembrane region" description="Helical" evidence="8">
    <location>
        <begin position="1069"/>
        <end position="1094"/>
    </location>
</feature>
<organism evidence="10 12">
    <name type="scientific">Didymodactylos carnosus</name>
    <dbReference type="NCBI Taxonomy" id="1234261"/>
    <lineage>
        <taxon>Eukaryota</taxon>
        <taxon>Metazoa</taxon>
        <taxon>Spiralia</taxon>
        <taxon>Gnathifera</taxon>
        <taxon>Rotifera</taxon>
        <taxon>Eurotatoria</taxon>
        <taxon>Bdelloidea</taxon>
        <taxon>Philodinida</taxon>
        <taxon>Philodinidae</taxon>
        <taxon>Didymodactylos</taxon>
    </lineage>
</organism>
<dbReference type="Pfam" id="PF00520">
    <property type="entry name" value="Ion_trans"/>
    <property type="match status" value="5"/>
</dbReference>
<feature type="domain" description="Ion transport" evidence="9">
    <location>
        <begin position="214"/>
        <end position="289"/>
    </location>
</feature>
<keyword evidence="6" id="KW-0813">Transport</keyword>
<comment type="similarity">
    <text evidence="6">Belongs to the calcium channel alpha-1 subunit (TC 1.A.1.11) family.</text>
</comment>
<keyword evidence="3 8" id="KW-1133">Transmembrane helix</keyword>
<evidence type="ECO:0000313" key="11">
    <source>
        <dbReference type="EMBL" id="CAF3710920.1"/>
    </source>
</evidence>
<accession>A0A814C077</accession>
<dbReference type="Gene3D" id="1.10.287.70">
    <property type="match status" value="4"/>
</dbReference>
<dbReference type="SUPFAM" id="SSF81324">
    <property type="entry name" value="Voltage-gated potassium channels"/>
    <property type="match status" value="4"/>
</dbReference>
<evidence type="ECO:0000256" key="7">
    <source>
        <dbReference type="SAM" id="MobiDB-lite"/>
    </source>
</evidence>